<organism evidence="2 3">
    <name type="scientific">Xylaria multiplex</name>
    <dbReference type="NCBI Taxonomy" id="323545"/>
    <lineage>
        <taxon>Eukaryota</taxon>
        <taxon>Fungi</taxon>
        <taxon>Dikarya</taxon>
        <taxon>Ascomycota</taxon>
        <taxon>Pezizomycotina</taxon>
        <taxon>Sordariomycetes</taxon>
        <taxon>Xylariomycetidae</taxon>
        <taxon>Xylariales</taxon>
        <taxon>Xylariaceae</taxon>
        <taxon>Xylaria</taxon>
    </lineage>
</organism>
<reference evidence="2 3" key="1">
    <citation type="submission" date="2019-12" db="EMBL/GenBank/DDBJ databases">
        <title>Draft genome sequence of the ascomycete Xylaria multiplex DSM 110363.</title>
        <authorList>
            <person name="Buettner E."/>
            <person name="Kellner H."/>
        </authorList>
    </citation>
    <scope>NUCLEOTIDE SEQUENCE [LARGE SCALE GENOMIC DNA]</scope>
    <source>
        <strain evidence="2 3">DSM 110363</strain>
    </source>
</reference>
<keyword evidence="3" id="KW-1185">Reference proteome</keyword>
<keyword evidence="1" id="KW-0175">Coiled coil</keyword>
<accession>A0A7C8IV57</accession>
<dbReference type="EMBL" id="WUBL01000019">
    <property type="protein sequence ID" value="KAF2970743.1"/>
    <property type="molecule type" value="Genomic_DNA"/>
</dbReference>
<dbReference type="InParanoid" id="A0A7C8IV57"/>
<dbReference type="Proteomes" id="UP000481858">
    <property type="component" value="Unassembled WGS sequence"/>
</dbReference>
<dbReference type="AlphaFoldDB" id="A0A7C8IV57"/>
<name>A0A7C8IV57_9PEZI</name>
<proteinExistence type="predicted"/>
<sequence length="455" mass="51322">MAALDPEIPAIQSAQLPVITPDVIDLVKMIDDGQSCNNIFRQLCASSLVANAASLSDLDTDGNRLLLHSMPLPLMRSLLMGTLGPHFYSKDAKRDNWTKYVYNDNHPGAYAAFLYIHHRRGAFLSQRETRQLIAALKKYSAGVKLYDDDYREGIRVFHRADQEALEFTQVIDDELRQIAHWDPADPRRYNSVERPRFATAETDRIGAASTADLNINALISMFESRCTIDESDPNNPDLDVFQLQSPIMVGNSNYMRRSLTNHLIDDHGSGSSTSKVFALTKSCLSHLGFEVKSTAIPLFVAWEDDQIDPAEVLGTVLADSRLPGHGYNVKIPGTRGSRTPTPSPAFDPAREHVFYWKAFLKNNLEQSLDELRNEAVAEKKADLAKKLTSLRRDIDEFRCLFDELKDAKRRLEDARTELRETVEAAEAQVERMQQACADADKVIAEQNEMIRFFED</sequence>
<comment type="caution">
    <text evidence="2">The sequence shown here is derived from an EMBL/GenBank/DDBJ whole genome shotgun (WGS) entry which is preliminary data.</text>
</comment>
<evidence type="ECO:0000313" key="2">
    <source>
        <dbReference type="EMBL" id="KAF2970743.1"/>
    </source>
</evidence>
<evidence type="ECO:0000256" key="1">
    <source>
        <dbReference type="SAM" id="Coils"/>
    </source>
</evidence>
<evidence type="ECO:0000313" key="3">
    <source>
        <dbReference type="Proteomes" id="UP000481858"/>
    </source>
</evidence>
<feature type="coiled-coil region" evidence="1">
    <location>
        <begin position="361"/>
        <end position="442"/>
    </location>
</feature>
<gene>
    <name evidence="2" type="ORF">GQX73_g2736</name>
</gene>
<protein>
    <submittedName>
        <fullName evidence="2">Uncharacterized protein</fullName>
    </submittedName>
</protein>
<dbReference type="OrthoDB" id="4767882at2759"/>